<evidence type="ECO:0000256" key="1">
    <source>
        <dbReference type="SAM" id="MobiDB-lite"/>
    </source>
</evidence>
<evidence type="ECO:0008006" key="4">
    <source>
        <dbReference type="Google" id="ProtNLM"/>
    </source>
</evidence>
<protein>
    <recommendedName>
        <fullName evidence="4">Multicopper oxidase</fullName>
    </recommendedName>
</protein>
<evidence type="ECO:0000313" key="2">
    <source>
        <dbReference type="EMBL" id="PSJ17474.1"/>
    </source>
</evidence>
<dbReference type="Gene3D" id="2.60.40.420">
    <property type="entry name" value="Cupredoxins - blue copper proteins"/>
    <property type="match status" value="1"/>
</dbReference>
<dbReference type="EMBL" id="PXXU01000019">
    <property type="protein sequence ID" value="PSJ17474.1"/>
    <property type="molecule type" value="Genomic_DNA"/>
</dbReference>
<evidence type="ECO:0000313" key="3">
    <source>
        <dbReference type="Proteomes" id="UP000241912"/>
    </source>
</evidence>
<proteinExistence type="predicted"/>
<accession>A0A2P7NVH6</accession>
<dbReference type="RefSeq" id="WP_106706718.1">
    <property type="nucleotide sequence ID" value="NZ_PXXU01000019.1"/>
</dbReference>
<dbReference type="OrthoDB" id="9757546at2"/>
<dbReference type="SUPFAM" id="SSF49503">
    <property type="entry name" value="Cupredoxins"/>
    <property type="match status" value="1"/>
</dbReference>
<gene>
    <name evidence="2" type="ORF">C7H79_07765</name>
</gene>
<sequence>MKFDEYESNQGNNTDANSPPNESRRAFLKTAGNTTLAASTKHNQRNVVLQITALVAFCGLLSLRSVSALGATVEQAVGNSPVDASNPALTAGLRGGGDGGRRCNVPTDGTPSPVFGAESFTQQMLLFEEFGATKLRKPCTNCTLSLPKPSDTYSSVNGAAMDDYLAQEIHPFPTMMRNNNVSNPWQDVIEDTHTGPLHPLTPEALLTTYNDGRPPGPQYGHQRWQEFYPQVKVETVVTGAQDNRGHRNQFQKHQYKSGEFGPGGLYHNTTGQPGFEGTTAGIQPRFHPSMPVQDPQSLWTFNGTFPPKLLMVRYGEPILFRNHNGLPIKFEANRGFGNHFITTHEHNGHTPAESDGYTHAFFLPGQFYDYRWPMTPAGYDSINKDATDKMASTPCLPGEKMVISKPGATPPTSYTKTRVTCPAEGRINIPGDWREIMSTHWFHDHMLDFNAQNVYKGIAAMMNYYSAIDRGNECLNDGVNLRLPSGCAMGKYSWGNRDYDINLLLASKAWG</sequence>
<feature type="compositionally biased region" description="Polar residues" evidence="1">
    <location>
        <begin position="8"/>
        <end position="21"/>
    </location>
</feature>
<dbReference type="Proteomes" id="UP000241912">
    <property type="component" value="Unassembled WGS sequence"/>
</dbReference>
<dbReference type="InterPro" id="IPR008972">
    <property type="entry name" value="Cupredoxin"/>
</dbReference>
<feature type="region of interest" description="Disordered" evidence="1">
    <location>
        <begin position="1"/>
        <end position="24"/>
    </location>
</feature>
<comment type="caution">
    <text evidence="2">The sequence shown here is derived from an EMBL/GenBank/DDBJ whole genome shotgun (WGS) entry which is preliminary data.</text>
</comment>
<organism evidence="2 3">
    <name type="scientific">Nitrosomonas supralitoralis</name>
    <dbReference type="NCBI Taxonomy" id="2116706"/>
    <lineage>
        <taxon>Bacteria</taxon>
        <taxon>Pseudomonadati</taxon>
        <taxon>Pseudomonadota</taxon>
        <taxon>Betaproteobacteria</taxon>
        <taxon>Nitrosomonadales</taxon>
        <taxon>Nitrosomonadaceae</taxon>
        <taxon>Nitrosomonas</taxon>
    </lineage>
</organism>
<keyword evidence="3" id="KW-1185">Reference proteome</keyword>
<name>A0A2P7NVH6_9PROT</name>
<reference evidence="2 3" key="1">
    <citation type="submission" date="2018-03" db="EMBL/GenBank/DDBJ databases">
        <title>Draft genome of Nitrosomonas supralitoralis APG5.</title>
        <authorList>
            <person name="Urakawa H."/>
            <person name="Lopez J.V."/>
        </authorList>
    </citation>
    <scope>NUCLEOTIDE SEQUENCE [LARGE SCALE GENOMIC DNA]</scope>
    <source>
        <strain evidence="2 3">APG5</strain>
    </source>
</reference>
<dbReference type="AlphaFoldDB" id="A0A2P7NVH6"/>